<keyword evidence="9" id="KW-1185">Reference proteome</keyword>
<dbReference type="InterPro" id="IPR036291">
    <property type="entry name" value="NAD(P)-bd_dom_sf"/>
</dbReference>
<protein>
    <recommendedName>
        <fullName evidence="4 6">dTDP-4-dehydrorhamnose reductase</fullName>
        <ecNumber evidence="3 6">1.1.1.133</ecNumber>
    </recommendedName>
</protein>
<comment type="similarity">
    <text evidence="2 6">Belongs to the dTDP-4-dehydrorhamnose reductase family.</text>
</comment>
<evidence type="ECO:0000256" key="3">
    <source>
        <dbReference type="ARBA" id="ARBA00012929"/>
    </source>
</evidence>
<dbReference type="EMBL" id="CP004005">
    <property type="protein sequence ID" value="AGH17157.1"/>
    <property type="molecule type" value="Genomic_DNA"/>
</dbReference>
<comment type="function">
    <text evidence="6">Catalyzes the reduction of dTDP-6-deoxy-L-lyxo-4-hexulose to yield dTDP-L-rhamnose.</text>
</comment>
<comment type="catalytic activity">
    <reaction evidence="5 6">
        <text>dTDP-beta-L-rhamnose + NADP(+) = dTDP-4-dehydro-beta-L-rhamnose + NADPH + H(+)</text>
        <dbReference type="Rhea" id="RHEA:21796"/>
        <dbReference type="ChEBI" id="CHEBI:15378"/>
        <dbReference type="ChEBI" id="CHEBI:57510"/>
        <dbReference type="ChEBI" id="CHEBI:57783"/>
        <dbReference type="ChEBI" id="CHEBI:58349"/>
        <dbReference type="ChEBI" id="CHEBI:62830"/>
        <dbReference type="EC" id="1.1.1.133"/>
    </reaction>
</comment>
<gene>
    <name evidence="8" type="ORF">WSI_03935</name>
</gene>
<evidence type="ECO:0000256" key="1">
    <source>
        <dbReference type="ARBA" id="ARBA00004781"/>
    </source>
</evidence>
<dbReference type="NCBIfam" id="TIGR01214">
    <property type="entry name" value="rmlD"/>
    <property type="match status" value="1"/>
</dbReference>
<dbReference type="RefSeq" id="WP_015452752.1">
    <property type="nucleotide sequence ID" value="NC_020549.1"/>
</dbReference>
<proteinExistence type="inferred from homology"/>
<dbReference type="SUPFAM" id="SSF51735">
    <property type="entry name" value="NAD(P)-binding Rossmann-fold domains"/>
    <property type="match status" value="1"/>
</dbReference>
<evidence type="ECO:0000256" key="2">
    <source>
        <dbReference type="ARBA" id="ARBA00010944"/>
    </source>
</evidence>
<accession>A0ABM5NGL3</accession>
<evidence type="ECO:0000259" key="7">
    <source>
        <dbReference type="Pfam" id="PF04321"/>
    </source>
</evidence>
<evidence type="ECO:0000313" key="8">
    <source>
        <dbReference type="EMBL" id="AGH17157.1"/>
    </source>
</evidence>
<evidence type="ECO:0000256" key="4">
    <source>
        <dbReference type="ARBA" id="ARBA00017099"/>
    </source>
</evidence>
<dbReference type="Pfam" id="PF04321">
    <property type="entry name" value="RmlD_sub_bind"/>
    <property type="match status" value="1"/>
</dbReference>
<dbReference type="PANTHER" id="PTHR10491:SF4">
    <property type="entry name" value="METHIONINE ADENOSYLTRANSFERASE 2 SUBUNIT BETA"/>
    <property type="match status" value="1"/>
</dbReference>
<evidence type="ECO:0000313" key="9">
    <source>
        <dbReference type="Proteomes" id="UP000011820"/>
    </source>
</evidence>
<dbReference type="PANTHER" id="PTHR10491">
    <property type="entry name" value="DTDP-4-DEHYDRORHAMNOSE REDUCTASE"/>
    <property type="match status" value="1"/>
</dbReference>
<dbReference type="EC" id="1.1.1.133" evidence="3 6"/>
<dbReference type="CDD" id="cd05254">
    <property type="entry name" value="dTDP_HR_like_SDR_e"/>
    <property type="match status" value="1"/>
</dbReference>
<dbReference type="InterPro" id="IPR005913">
    <property type="entry name" value="dTDP_dehydrorham_reduct"/>
</dbReference>
<dbReference type="Gene3D" id="3.40.50.720">
    <property type="entry name" value="NAD(P)-binding Rossmann-like Domain"/>
    <property type="match status" value="1"/>
</dbReference>
<keyword evidence="6" id="KW-0521">NADP</keyword>
<comment type="pathway">
    <text evidence="1 6">Carbohydrate biosynthesis; dTDP-L-rhamnose biosynthesis.</text>
</comment>
<evidence type="ECO:0000256" key="5">
    <source>
        <dbReference type="ARBA" id="ARBA00048200"/>
    </source>
</evidence>
<name>A0ABM5NGL3_LIBAS</name>
<sequence length="290" mass="32085">MKCLVIGNNGQIAQSLSSMCVQDVEIIRVGRPDIDLLKPKDFASFFLSFSPDVIINPAAYTAVDKAEDEPEIAFSINAEGAGAIAKAADSIGIPCIYISTDYVFDGLSRTPIDEFSPTNPLNIYGKSKLAGEEKVASYTNNYVILRTAWVYSIFGSNFLLSMLRLAKERREISVVCDQFGTPTSALQIARAIIQIAHNLIENSDTSLRGIFHMTADGGPVSWADFAEYIFWESAERGGPYSKVYRIFTKQYPTKAHRPAYSCLDCSKLANTHNIRISTWKEGVRNILVNI</sequence>
<comment type="cofactor">
    <cofactor evidence="6">
        <name>Mg(2+)</name>
        <dbReference type="ChEBI" id="CHEBI:18420"/>
    </cofactor>
    <text evidence="6">Binds 1 Mg(2+) ion per monomer.</text>
</comment>
<dbReference type="InterPro" id="IPR029903">
    <property type="entry name" value="RmlD-like-bd"/>
</dbReference>
<dbReference type="Proteomes" id="UP000011820">
    <property type="component" value="Chromosome"/>
</dbReference>
<reference evidence="8 9" key="1">
    <citation type="journal article" date="2013" name="Genome Announc.">
        <title>Complete Genome Sequence of a Chinese Strain of 'Candidatus Liberibacter asiaticus'.</title>
        <authorList>
            <person name="Lin H."/>
            <person name="Han C.S."/>
            <person name="Liu B."/>
            <person name="Lou B."/>
            <person name="Bai X."/>
            <person name="Deng C."/>
            <person name="Civerolo E.L."/>
            <person name="Gupta G."/>
        </authorList>
    </citation>
    <scope>NUCLEOTIDE SEQUENCE [LARGE SCALE GENOMIC DNA]</scope>
    <source>
        <strain evidence="9">gxpsy</strain>
    </source>
</reference>
<dbReference type="GeneID" id="93077156"/>
<dbReference type="Gene3D" id="3.90.25.10">
    <property type="entry name" value="UDP-galactose 4-epimerase, domain 1"/>
    <property type="match status" value="1"/>
</dbReference>
<keyword evidence="6" id="KW-0560">Oxidoreductase</keyword>
<evidence type="ECO:0000256" key="6">
    <source>
        <dbReference type="RuleBase" id="RU364082"/>
    </source>
</evidence>
<organism evidence="8 9">
    <name type="scientific">Candidatus Liberibacter asiaticus str. gxpsy</name>
    <dbReference type="NCBI Taxonomy" id="1174529"/>
    <lineage>
        <taxon>Bacteria</taxon>
        <taxon>Pseudomonadati</taxon>
        <taxon>Pseudomonadota</taxon>
        <taxon>Alphaproteobacteria</taxon>
        <taxon>Hyphomicrobiales</taxon>
        <taxon>Rhizobiaceae</taxon>
        <taxon>Liberibacter</taxon>
    </lineage>
</organism>
<feature type="domain" description="RmlD-like substrate binding" evidence="7">
    <location>
        <begin position="1"/>
        <end position="287"/>
    </location>
</feature>